<accession>A0A2V1GZS8</accession>
<keyword evidence="2" id="KW-1185">Reference proteome</keyword>
<evidence type="ECO:0000313" key="1">
    <source>
        <dbReference type="EMBL" id="PVZ72236.1"/>
    </source>
</evidence>
<proteinExistence type="predicted"/>
<protein>
    <submittedName>
        <fullName evidence="1">Uncharacterized protein</fullName>
    </submittedName>
</protein>
<dbReference type="AlphaFoldDB" id="A0A2V1GZS8"/>
<organism evidence="1 2">
    <name type="scientific">Pelagibaculum spongiae</name>
    <dbReference type="NCBI Taxonomy" id="2080658"/>
    <lineage>
        <taxon>Bacteria</taxon>
        <taxon>Pseudomonadati</taxon>
        <taxon>Pseudomonadota</taxon>
        <taxon>Gammaproteobacteria</taxon>
        <taxon>Oceanospirillales</taxon>
        <taxon>Pelagibaculum</taxon>
    </lineage>
</organism>
<evidence type="ECO:0000313" key="2">
    <source>
        <dbReference type="Proteomes" id="UP000244906"/>
    </source>
</evidence>
<name>A0A2V1GZS8_9GAMM</name>
<reference evidence="1 2" key="1">
    <citation type="submission" date="2018-04" db="EMBL/GenBank/DDBJ databases">
        <title>Thalassorhabdus spongiae gen. nov., sp. nov., isolated from a marine sponge in South-West Iceland.</title>
        <authorList>
            <person name="Knobloch S."/>
            <person name="Daussin A."/>
            <person name="Johannsson R."/>
            <person name="Marteinsson V.T."/>
        </authorList>
    </citation>
    <scope>NUCLEOTIDE SEQUENCE [LARGE SCALE GENOMIC DNA]</scope>
    <source>
        <strain evidence="1 2">Hp12</strain>
    </source>
</reference>
<dbReference type="Proteomes" id="UP000244906">
    <property type="component" value="Unassembled WGS sequence"/>
</dbReference>
<comment type="caution">
    <text evidence="1">The sequence shown here is derived from an EMBL/GenBank/DDBJ whole genome shotgun (WGS) entry which is preliminary data.</text>
</comment>
<sequence length="387" mass="38547">MQQIDSLSMLALSQQEVCRLDSERVSSIAAFNNFASGINIEPDFLLDSRWQTIQINNTPEAPFDVTMLEMLPAVYRAEHLDQLGGQLSIRISGVADYTVLSVNQRVIAMRGLPEDFETGEKIIDLEIAPDIFMAYARGILLDVSESVMDDDDEMEDRNISEIELQLNGIPVGAACAANSSQCGSQHTLLDGACAADAGTCGSNVGSGSASVGSVGACGINQSFNNITLGGAIACGTNLSAGNPCAADFIVCGAKTAIISPCALNASVCGAAASAVSPCTANASACGTAAGVLNACAVNSGACGVNAGVGNACAANAGVCGAQTGALGACAANANACGADVQIPCAALATACGVDAGGGIGVGVCGINVPGDPVSACLINIIPLLPSC</sequence>
<dbReference type="EMBL" id="QDDL01000001">
    <property type="protein sequence ID" value="PVZ72236.1"/>
    <property type="molecule type" value="Genomic_DNA"/>
</dbReference>
<dbReference type="OrthoDB" id="8021461at2"/>
<dbReference type="RefSeq" id="WP_116685822.1">
    <property type="nucleotide sequence ID" value="NZ_CAWNYD010000001.1"/>
</dbReference>
<gene>
    <name evidence="1" type="ORF">DC094_04275</name>
</gene>